<dbReference type="GO" id="GO:0012505">
    <property type="term" value="C:endomembrane system"/>
    <property type="evidence" value="ECO:0007669"/>
    <property type="project" value="UniProtKB-SubCell"/>
</dbReference>
<dbReference type="PANTHER" id="PTHR22773">
    <property type="entry name" value="NADH DEHYDROGENASE"/>
    <property type="match status" value="1"/>
</dbReference>
<protein>
    <recommendedName>
        <fullName evidence="5">NADH-quinone oxidoreductase subunit N</fullName>
        <ecNumber evidence="5">7.1.1.-</ecNumber>
    </recommendedName>
    <alternativeName>
        <fullName evidence="5">NADH dehydrogenase I subunit N</fullName>
    </alternativeName>
    <alternativeName>
        <fullName evidence="5">NDH-1 subunit N</fullName>
    </alternativeName>
</protein>
<keyword evidence="5" id="KW-1003">Cell membrane</keyword>
<dbReference type="GO" id="GO:0008137">
    <property type="term" value="F:NADH dehydrogenase (ubiquinone) activity"/>
    <property type="evidence" value="ECO:0007669"/>
    <property type="project" value="InterPro"/>
</dbReference>
<evidence type="ECO:0000256" key="6">
    <source>
        <dbReference type="RuleBase" id="RU000320"/>
    </source>
</evidence>
<feature type="transmembrane region" description="Helical" evidence="5">
    <location>
        <begin position="84"/>
        <end position="108"/>
    </location>
</feature>
<reference evidence="8 9" key="1">
    <citation type="submission" date="2020-08" db="EMBL/GenBank/DDBJ databases">
        <title>Genomic Encyclopedia of Type Strains, Phase IV (KMG-IV): sequencing the most valuable type-strain genomes for metagenomic binning, comparative biology and taxonomic classification.</title>
        <authorList>
            <person name="Goeker M."/>
        </authorList>
    </citation>
    <scope>NUCLEOTIDE SEQUENCE [LARGE SCALE GENOMIC DNA]</scope>
    <source>
        <strain evidence="8 9">DSM 22548</strain>
    </source>
</reference>
<dbReference type="RefSeq" id="WP_183694158.1">
    <property type="nucleotide sequence ID" value="NZ_JACICA010000001.1"/>
</dbReference>
<feature type="transmembrane region" description="Helical" evidence="5">
    <location>
        <begin position="13"/>
        <end position="32"/>
    </location>
</feature>
<evidence type="ECO:0000256" key="1">
    <source>
        <dbReference type="ARBA" id="ARBA00004127"/>
    </source>
</evidence>
<evidence type="ECO:0000313" key="9">
    <source>
        <dbReference type="Proteomes" id="UP000541425"/>
    </source>
</evidence>
<comment type="subcellular location">
    <subcellularLocation>
        <location evidence="5">Cell membrane</location>
        <topology evidence="5">Multi-pass membrane protein</topology>
    </subcellularLocation>
    <subcellularLocation>
        <location evidence="1">Endomembrane system</location>
        <topology evidence="1">Multi-pass membrane protein</topology>
    </subcellularLocation>
    <subcellularLocation>
        <location evidence="6">Membrane</location>
        <topology evidence="6">Multi-pass membrane protein</topology>
    </subcellularLocation>
</comment>
<comment type="subunit">
    <text evidence="5">NDH-1 is composed of 14 different subunits. Subunits NuoA, H, J, K, L, M, N constitute the membrane sector of the complex.</text>
</comment>
<keyword evidence="2 5" id="KW-0812">Transmembrane</keyword>
<comment type="catalytic activity">
    <reaction evidence="5">
        <text>a quinone + NADH + 5 H(+)(in) = a quinol + NAD(+) + 4 H(+)(out)</text>
        <dbReference type="Rhea" id="RHEA:57888"/>
        <dbReference type="ChEBI" id="CHEBI:15378"/>
        <dbReference type="ChEBI" id="CHEBI:24646"/>
        <dbReference type="ChEBI" id="CHEBI:57540"/>
        <dbReference type="ChEBI" id="CHEBI:57945"/>
        <dbReference type="ChEBI" id="CHEBI:132124"/>
    </reaction>
</comment>
<evidence type="ECO:0000256" key="2">
    <source>
        <dbReference type="ARBA" id="ARBA00022692"/>
    </source>
</evidence>
<feature type="transmembrane region" description="Helical" evidence="5">
    <location>
        <begin position="213"/>
        <end position="238"/>
    </location>
</feature>
<organism evidence="8 9">
    <name type="scientific">Alloprevotella rava</name>
    <dbReference type="NCBI Taxonomy" id="671218"/>
    <lineage>
        <taxon>Bacteria</taxon>
        <taxon>Pseudomonadati</taxon>
        <taxon>Bacteroidota</taxon>
        <taxon>Bacteroidia</taxon>
        <taxon>Bacteroidales</taxon>
        <taxon>Prevotellaceae</taxon>
        <taxon>Alloprevotella</taxon>
    </lineage>
</organism>
<feature type="transmembrane region" description="Helical" evidence="5">
    <location>
        <begin position="141"/>
        <end position="160"/>
    </location>
</feature>
<dbReference type="InterPro" id="IPR001750">
    <property type="entry name" value="ND/Mrp_TM"/>
</dbReference>
<feature type="transmembrane region" description="Helical" evidence="5">
    <location>
        <begin position="172"/>
        <end position="193"/>
    </location>
</feature>
<feature type="transmembrane region" description="Helical" evidence="5">
    <location>
        <begin position="311"/>
        <end position="332"/>
    </location>
</feature>
<sequence length="497" mass="54543">MDYSQFLHMPEEASLLAVILILFLADLFMCKEPKDGETISQKPSAINVVAIGLLSIHTLINLLPCCNGCMQATEAFGGMYQHTPMMTVIKSVLNIGTLVVFLMANSWLRRPENIVKQGEFYLVTLFTLLGMYFMISSGHFLMFFIGLELASVPMAALVAYDKYRYESAEAGAKFILLALFSSALLVYGLSLIYGATGTLYYSSVGALFSGDTLLSVIGLTFFLSGMGFKISLVPFHLWTADTYQGAPTVVTAYLSVISKSSAAFVLFTVLVKAFAGDSLMAEWNTGLYWIIIASITLANIFAIQQQNLKRFMAFSAISQAGYIVLGIMGGTAQGMTSIVFYILVYMVANLGAFAVINVIEQNSGKIRIDDYDGLYETNPHLSFIMTLCLFSLAGIPPFAGMFSKFFIFMAAFNAGYHWLVLIALINTVLSLYYYLLIVKAMYIKKNEHPIAQFQSDGYTRAALVICTTGVVVLGIGGVFYNYIDTLSYGIDKMLGAL</sequence>
<evidence type="ECO:0000313" key="8">
    <source>
        <dbReference type="EMBL" id="MBB3701929.1"/>
    </source>
</evidence>
<accession>A0A7W5UUP5</accession>
<dbReference type="EC" id="7.1.1.-" evidence="5"/>
<dbReference type="InterPro" id="IPR010096">
    <property type="entry name" value="NADH-Q_OxRdtase_suN/2"/>
</dbReference>
<keyword evidence="5" id="KW-0874">Quinone</keyword>
<comment type="caution">
    <text evidence="8">The sequence shown here is derived from an EMBL/GenBank/DDBJ whole genome shotgun (WGS) entry which is preliminary data.</text>
</comment>
<feature type="transmembrane region" description="Helical" evidence="5">
    <location>
        <begin position="286"/>
        <end position="304"/>
    </location>
</feature>
<feature type="transmembrane region" description="Helical" evidence="5">
    <location>
        <begin position="415"/>
        <end position="437"/>
    </location>
</feature>
<evidence type="ECO:0000259" key="7">
    <source>
        <dbReference type="Pfam" id="PF00361"/>
    </source>
</evidence>
<feature type="transmembrane region" description="Helical" evidence="5">
    <location>
        <begin position="120"/>
        <end position="135"/>
    </location>
</feature>
<dbReference type="Proteomes" id="UP000541425">
    <property type="component" value="Unassembled WGS sequence"/>
</dbReference>
<keyword evidence="4 5" id="KW-0472">Membrane</keyword>
<evidence type="ECO:0000256" key="3">
    <source>
        <dbReference type="ARBA" id="ARBA00022989"/>
    </source>
</evidence>
<feature type="transmembrane region" description="Helical" evidence="5">
    <location>
        <begin position="44"/>
        <end position="64"/>
    </location>
</feature>
<dbReference type="GO" id="GO:0005886">
    <property type="term" value="C:plasma membrane"/>
    <property type="evidence" value="ECO:0007669"/>
    <property type="project" value="UniProtKB-SubCell"/>
</dbReference>
<dbReference type="HAMAP" id="MF_00445">
    <property type="entry name" value="NDH1_NuoN_1"/>
    <property type="match status" value="1"/>
</dbReference>
<evidence type="ECO:0000256" key="4">
    <source>
        <dbReference type="ARBA" id="ARBA00023136"/>
    </source>
</evidence>
<proteinExistence type="inferred from homology"/>
<evidence type="ECO:0000256" key="5">
    <source>
        <dbReference type="HAMAP-Rule" id="MF_00445"/>
    </source>
</evidence>
<feature type="transmembrane region" description="Helical" evidence="5">
    <location>
        <begin position="250"/>
        <end position="274"/>
    </location>
</feature>
<comment type="function">
    <text evidence="5">NDH-1 shuttles electrons from NADH, via FMN and iron-sulfur (Fe-S) centers, to quinones in the respiratory chain. The immediate electron acceptor for the enzyme in this species is believed to be a menaquinone. Couples the redox reaction to proton translocation (for every two electrons transferred, four hydrogen ions are translocated across the cytoplasmic membrane), and thus conserves the redox energy in a proton gradient.</text>
</comment>
<keyword evidence="5" id="KW-1278">Translocase</keyword>
<dbReference type="GO" id="GO:0048038">
    <property type="term" value="F:quinone binding"/>
    <property type="evidence" value="ECO:0007669"/>
    <property type="project" value="UniProtKB-KW"/>
</dbReference>
<feature type="domain" description="NADH:quinone oxidoreductase/Mrp antiporter transmembrane" evidence="7">
    <location>
        <begin position="137"/>
        <end position="430"/>
    </location>
</feature>
<keyword evidence="5" id="KW-0520">NAD</keyword>
<keyword evidence="5" id="KW-0813">Transport</keyword>
<feature type="transmembrane region" description="Helical" evidence="5">
    <location>
        <begin position="338"/>
        <end position="359"/>
    </location>
</feature>
<name>A0A7W5UUP5_9BACT</name>
<dbReference type="Pfam" id="PF00361">
    <property type="entry name" value="Proton_antipo_M"/>
    <property type="match status" value="1"/>
</dbReference>
<dbReference type="GO" id="GO:0042773">
    <property type="term" value="P:ATP synthesis coupled electron transport"/>
    <property type="evidence" value="ECO:0007669"/>
    <property type="project" value="InterPro"/>
</dbReference>
<gene>
    <name evidence="5" type="primary">nuoN</name>
    <name evidence="8" type="ORF">FHS60_000371</name>
</gene>
<dbReference type="NCBIfam" id="TIGR01770">
    <property type="entry name" value="NDH_I_N"/>
    <property type="match status" value="1"/>
</dbReference>
<dbReference type="GO" id="GO:0050136">
    <property type="term" value="F:NADH dehydrogenase (quinone) (non-electrogenic) activity"/>
    <property type="evidence" value="ECO:0007669"/>
    <property type="project" value="UniProtKB-UniRule"/>
</dbReference>
<comment type="similarity">
    <text evidence="5">Belongs to the complex I subunit 2 family.</text>
</comment>
<dbReference type="AlphaFoldDB" id="A0A7W5UUP5"/>
<keyword evidence="3 5" id="KW-1133">Transmembrane helix</keyword>
<feature type="transmembrane region" description="Helical" evidence="5">
    <location>
        <begin position="380"/>
        <end position="403"/>
    </location>
</feature>
<feature type="transmembrane region" description="Helical" evidence="5">
    <location>
        <begin position="458"/>
        <end position="483"/>
    </location>
</feature>
<dbReference type="EMBL" id="JACICA010000001">
    <property type="protein sequence ID" value="MBB3701929.1"/>
    <property type="molecule type" value="Genomic_DNA"/>
</dbReference>